<feature type="domain" description="BPTI/Kunitz inhibitor" evidence="2">
    <location>
        <begin position="29"/>
        <end position="81"/>
    </location>
</feature>
<dbReference type="SUPFAM" id="SSF57362">
    <property type="entry name" value="BPTI-like"/>
    <property type="match status" value="1"/>
</dbReference>
<protein>
    <submittedName>
        <fullName evidence="3">BPTI/Kunitz domain-containing protein</fullName>
    </submittedName>
</protein>
<dbReference type="AlphaFoldDB" id="A0AAP2DSW1"/>
<dbReference type="Pfam" id="PF00014">
    <property type="entry name" value="Kunitz_BPTI"/>
    <property type="match status" value="1"/>
</dbReference>
<dbReference type="EMBL" id="JAHESF010000046">
    <property type="protein sequence ID" value="MBT1700708.1"/>
    <property type="molecule type" value="Genomic_DNA"/>
</dbReference>
<dbReference type="InterPro" id="IPR050098">
    <property type="entry name" value="TFPI/VKTCI-like"/>
</dbReference>
<keyword evidence="1" id="KW-1015">Disulfide bond</keyword>
<dbReference type="Gene3D" id="4.10.410.10">
    <property type="entry name" value="Pancreatic trypsin inhibitor Kunitz domain"/>
    <property type="match status" value="1"/>
</dbReference>
<gene>
    <name evidence="3" type="ORF">KK083_27710</name>
</gene>
<evidence type="ECO:0000256" key="1">
    <source>
        <dbReference type="ARBA" id="ARBA00023157"/>
    </source>
</evidence>
<dbReference type="SMART" id="SM00131">
    <property type="entry name" value="KU"/>
    <property type="match status" value="1"/>
</dbReference>
<sequence>MLFTFLFLYSCDDKEDRLCGCMPPPKSRCELTPDPGPCDAHIPKYYFDKTEMKCKEFIWGGCEGVVPFNTMEECLLCEQKAATLKK</sequence>
<evidence type="ECO:0000313" key="4">
    <source>
        <dbReference type="Proteomes" id="UP001319200"/>
    </source>
</evidence>
<dbReference type="Proteomes" id="UP001319200">
    <property type="component" value="Unassembled WGS sequence"/>
</dbReference>
<dbReference type="CDD" id="cd00109">
    <property type="entry name" value="Kunitz-type"/>
    <property type="match status" value="1"/>
</dbReference>
<proteinExistence type="predicted"/>
<dbReference type="GO" id="GO:0004867">
    <property type="term" value="F:serine-type endopeptidase inhibitor activity"/>
    <property type="evidence" value="ECO:0007669"/>
    <property type="project" value="InterPro"/>
</dbReference>
<dbReference type="InterPro" id="IPR036880">
    <property type="entry name" value="Kunitz_BPTI_sf"/>
</dbReference>
<dbReference type="InterPro" id="IPR002223">
    <property type="entry name" value="Kunitz_BPTI"/>
</dbReference>
<accession>A0AAP2DSW1</accession>
<organism evidence="3 4">
    <name type="scientific">Chryseosolibacter histidini</name>
    <dbReference type="NCBI Taxonomy" id="2782349"/>
    <lineage>
        <taxon>Bacteria</taxon>
        <taxon>Pseudomonadati</taxon>
        <taxon>Bacteroidota</taxon>
        <taxon>Cytophagia</taxon>
        <taxon>Cytophagales</taxon>
        <taxon>Chryseotaleaceae</taxon>
        <taxon>Chryseosolibacter</taxon>
    </lineage>
</organism>
<evidence type="ECO:0000259" key="2">
    <source>
        <dbReference type="PROSITE" id="PS50279"/>
    </source>
</evidence>
<keyword evidence="4" id="KW-1185">Reference proteome</keyword>
<reference evidence="3 4" key="1">
    <citation type="submission" date="2021-05" db="EMBL/GenBank/DDBJ databases">
        <title>A Polyphasic approach of four new species of the genus Ohtaekwangia: Ohtaekwangia histidinii sp. nov., Ohtaekwangia cretensis sp. nov., Ohtaekwangia indiensis sp. nov., Ohtaekwangia reichenbachii sp. nov. from diverse environment.</title>
        <authorList>
            <person name="Octaviana S."/>
        </authorList>
    </citation>
    <scope>NUCLEOTIDE SEQUENCE [LARGE SCALE GENOMIC DNA]</scope>
    <source>
        <strain evidence="3 4">PWU4</strain>
    </source>
</reference>
<dbReference type="GO" id="GO:0005615">
    <property type="term" value="C:extracellular space"/>
    <property type="evidence" value="ECO:0007669"/>
    <property type="project" value="TreeGrafter"/>
</dbReference>
<evidence type="ECO:0000313" key="3">
    <source>
        <dbReference type="EMBL" id="MBT1700708.1"/>
    </source>
</evidence>
<dbReference type="PANTHER" id="PTHR10083:SF374">
    <property type="entry name" value="BPTI_KUNITZ INHIBITOR DOMAIN-CONTAINING PROTEIN"/>
    <property type="match status" value="1"/>
</dbReference>
<name>A0AAP2DSW1_9BACT</name>
<comment type="caution">
    <text evidence="3">The sequence shown here is derived from an EMBL/GenBank/DDBJ whole genome shotgun (WGS) entry which is preliminary data.</text>
</comment>
<dbReference type="PROSITE" id="PS50279">
    <property type="entry name" value="BPTI_KUNITZ_2"/>
    <property type="match status" value="1"/>
</dbReference>
<dbReference type="PANTHER" id="PTHR10083">
    <property type="entry name" value="KUNITZ-TYPE PROTEASE INHIBITOR-RELATED"/>
    <property type="match status" value="1"/>
</dbReference>